<keyword evidence="3" id="KW-1185">Reference proteome</keyword>
<feature type="region of interest" description="Disordered" evidence="1">
    <location>
        <begin position="308"/>
        <end position="336"/>
    </location>
</feature>
<evidence type="ECO:0000256" key="1">
    <source>
        <dbReference type="SAM" id="MobiDB-lite"/>
    </source>
</evidence>
<proteinExistence type="predicted"/>
<gene>
    <name evidence="2" type="ORF">NA57DRAFT_73084</name>
</gene>
<evidence type="ECO:0000313" key="2">
    <source>
        <dbReference type="EMBL" id="KAF2101644.1"/>
    </source>
</evidence>
<comment type="caution">
    <text evidence="2">The sequence shown here is derived from an EMBL/GenBank/DDBJ whole genome shotgun (WGS) entry which is preliminary data.</text>
</comment>
<reference evidence="2" key="1">
    <citation type="journal article" date="2020" name="Stud. Mycol.">
        <title>101 Dothideomycetes genomes: a test case for predicting lifestyles and emergence of pathogens.</title>
        <authorList>
            <person name="Haridas S."/>
            <person name="Albert R."/>
            <person name="Binder M."/>
            <person name="Bloem J."/>
            <person name="Labutti K."/>
            <person name="Salamov A."/>
            <person name="Andreopoulos B."/>
            <person name="Baker S."/>
            <person name="Barry K."/>
            <person name="Bills G."/>
            <person name="Bluhm B."/>
            <person name="Cannon C."/>
            <person name="Castanera R."/>
            <person name="Culley D."/>
            <person name="Daum C."/>
            <person name="Ezra D."/>
            <person name="Gonzalez J."/>
            <person name="Henrissat B."/>
            <person name="Kuo A."/>
            <person name="Liang C."/>
            <person name="Lipzen A."/>
            <person name="Lutzoni F."/>
            <person name="Magnuson J."/>
            <person name="Mondo S."/>
            <person name="Nolan M."/>
            <person name="Ohm R."/>
            <person name="Pangilinan J."/>
            <person name="Park H.-J."/>
            <person name="Ramirez L."/>
            <person name="Alfaro M."/>
            <person name="Sun H."/>
            <person name="Tritt A."/>
            <person name="Yoshinaga Y."/>
            <person name="Zwiers L.-H."/>
            <person name="Turgeon B."/>
            <person name="Goodwin S."/>
            <person name="Spatafora J."/>
            <person name="Crous P."/>
            <person name="Grigoriev I."/>
        </authorList>
    </citation>
    <scope>NUCLEOTIDE SEQUENCE</scope>
    <source>
        <strain evidence="2">CBS 133067</strain>
    </source>
</reference>
<dbReference type="Proteomes" id="UP000799772">
    <property type="component" value="Unassembled WGS sequence"/>
</dbReference>
<name>A0A9P4ILJ0_9PEZI</name>
<accession>A0A9P4ILJ0</accession>
<sequence length="566" mass="63851">MSNCKNYVEAAIERAISKFRNPLNSLTFVVSLFRSPKHNGKRHAETPITTKSTSIDSGEAFVDSKDGSLHLASSRFPWPKDAKEYETFKRTAATIQSAYDSIRQIAALITHYKIDKETFLTSILLPHSPEHLLAKRAIAQCTIRYDSIAEILRSSLDVGPCLAQLLSFYQSTAHRGHSAPLVMYDLDTWSHERPANMVRHCIAHDFGVPGRRYRSQEESRLRYSVEEHWVLVSTVFPELEKNLAWIVEDLEMRLKEVETVAEREGMRVANELPAQEQTGDYIVVLETGLYEKTAAQLQREQAYAHRSAEFEKEKSNSISNETSVTRSDSAAAVVDQPPEMSRSRLLELQSLLAVRLENIRHVESALKKDNVDANAFRSTGSSCGSLSMQAAKDSACLAWVIDQEMAVEYRRKSDEFEEWVRRKEQLLGKARSVLDVVESDFPVTTRPVAQYAVSRKVRNWCAHEYGVPGLSGYNAGNVWTHMEVLWPKWTEALEERLAEVESMLVAMGEEPEEVAGAAEAVAGAIMPKAWQMVCSCENECWCGAGEKREESADSGFDVTWESVWEE</sequence>
<dbReference type="EMBL" id="ML978123">
    <property type="protein sequence ID" value="KAF2101644.1"/>
    <property type="molecule type" value="Genomic_DNA"/>
</dbReference>
<feature type="compositionally biased region" description="Polar residues" evidence="1">
    <location>
        <begin position="316"/>
        <end position="328"/>
    </location>
</feature>
<organism evidence="2 3">
    <name type="scientific">Rhizodiscina lignyota</name>
    <dbReference type="NCBI Taxonomy" id="1504668"/>
    <lineage>
        <taxon>Eukaryota</taxon>
        <taxon>Fungi</taxon>
        <taxon>Dikarya</taxon>
        <taxon>Ascomycota</taxon>
        <taxon>Pezizomycotina</taxon>
        <taxon>Dothideomycetes</taxon>
        <taxon>Pleosporomycetidae</taxon>
        <taxon>Aulographales</taxon>
        <taxon>Rhizodiscinaceae</taxon>
        <taxon>Rhizodiscina</taxon>
    </lineage>
</organism>
<evidence type="ECO:0000313" key="3">
    <source>
        <dbReference type="Proteomes" id="UP000799772"/>
    </source>
</evidence>
<protein>
    <submittedName>
        <fullName evidence="2">Uncharacterized protein</fullName>
    </submittedName>
</protein>
<dbReference type="AlphaFoldDB" id="A0A9P4ILJ0"/>